<evidence type="ECO:0000256" key="3">
    <source>
        <dbReference type="ARBA" id="ARBA00022801"/>
    </source>
</evidence>
<feature type="domain" description="Glycosyl hydrolase family 36 C-terminal" evidence="7">
    <location>
        <begin position="642"/>
        <end position="716"/>
    </location>
</feature>
<dbReference type="Gene3D" id="3.20.20.70">
    <property type="entry name" value="Aldolase class I"/>
    <property type="match status" value="1"/>
</dbReference>
<dbReference type="Proteomes" id="UP000183028">
    <property type="component" value="Unassembled WGS sequence"/>
</dbReference>
<dbReference type="AlphaFoldDB" id="A0A1H6V1J4"/>
<dbReference type="InterPro" id="IPR031704">
    <property type="entry name" value="Glyco_hydro_36_N"/>
</dbReference>
<dbReference type="PIRSF" id="PIRSF005536">
    <property type="entry name" value="Agal"/>
    <property type="match status" value="1"/>
</dbReference>
<dbReference type="PRINTS" id="PR00743">
    <property type="entry name" value="GLHYDRLASE36"/>
</dbReference>
<reference evidence="10" key="1">
    <citation type="submission" date="2016-10" db="EMBL/GenBank/DDBJ databases">
        <authorList>
            <person name="Varghese N."/>
        </authorList>
    </citation>
    <scope>NUCLEOTIDE SEQUENCE [LARGE SCALE GENOMIC DNA]</scope>
    <source>
        <strain evidence="10">DSM 20406</strain>
    </source>
</reference>
<dbReference type="STRING" id="322505.SAMN04487836_1324"/>
<feature type="active site" description="Nucleophile" evidence="6">
    <location>
        <position position="473"/>
    </location>
</feature>
<dbReference type="OrthoDB" id="9758822at2"/>
<evidence type="ECO:0000259" key="8">
    <source>
        <dbReference type="Pfam" id="PF16875"/>
    </source>
</evidence>
<evidence type="ECO:0000256" key="2">
    <source>
        <dbReference type="ARBA" id="ARBA00012755"/>
    </source>
</evidence>
<evidence type="ECO:0000256" key="4">
    <source>
        <dbReference type="ARBA" id="ARBA00023295"/>
    </source>
</evidence>
<dbReference type="InterPro" id="IPR050985">
    <property type="entry name" value="Alpha-glycosidase_related"/>
</dbReference>
<dbReference type="Pfam" id="PF02065">
    <property type="entry name" value="Melibiase"/>
    <property type="match status" value="1"/>
</dbReference>
<evidence type="ECO:0000313" key="9">
    <source>
        <dbReference type="EMBL" id="SEI98381.1"/>
    </source>
</evidence>
<keyword evidence="10" id="KW-1185">Reference proteome</keyword>
<dbReference type="CDD" id="cd14791">
    <property type="entry name" value="GH36"/>
    <property type="match status" value="1"/>
</dbReference>
<dbReference type="Gene3D" id="2.60.40.1180">
    <property type="entry name" value="Golgi alpha-mannosidase II"/>
    <property type="match status" value="1"/>
</dbReference>
<keyword evidence="4 5" id="KW-0326">Glycosidase</keyword>
<dbReference type="InterPro" id="IPR017853">
    <property type="entry name" value="GH"/>
</dbReference>
<comment type="similarity">
    <text evidence="5">Belongs to the glycosyl hydrolase.</text>
</comment>
<accession>A0A1H6V1J4</accession>
<sequence>MSISINERTFALHTKNTTYMMQADDYGYLLHLYYGRKAILPPEYLLVKKDRGFSGNPYDALKDRTYSLDVLPQEFPYDGSGDFRSTSFSLHTQEGVYGCDLRFKKAEVIQGKTVLKGLPAMREVNAESLEITLEDSFLHLEVILAYSVYEDVDIITRSVRIINHGQPIIIDNIKSASLDFVCGNYDVISFYGRHTMERIPNRQAIQHGIYKVSSKRGISSHQYNPALILCSHDATETSGDAYSMNFVYSGSFEALVEGDQYNQKRMAMGIAADYFAYPLGKEETFYAPEVMLSYSFEGLTKLSQNLHQGMNKYLIRDPYQGELRPILINSWESCYFDFDGEAIYQLAKSAKDCDIDMVVMDDGWFGKRNNDDAGLGDWYVNEEKLGESLASLTHRIHELGMKFGIWFEPECINEDSDLYRKHPDYALKVPGRKFIRSRDQLVLDFSRHEVVDAIFNQVCDVLDHAEIDYIKWDFNRSISDLYSSTTMQGKVMYDYVLGLYDFLARLIKRYPSLLIEGCSGGGGRFDAGMLYYTPQIWLSDNTDAIDRLTIQYGSSFIYPISSFGSHVSAVPNHQNGRITPMNTRAVVSMSGSFGYELDITKLSDDDRATIKNQVKTFKNYASLIHHGLYYRLTNPLHDEVGAYAFVSEDQNEALIFAVRIITQSARYAHFIKVEGLEKDACYKDDQGHFYEANVLKTQGLPLIIEQGEYQAYTIHLTKLKGEKENGKN</sequence>
<dbReference type="RefSeq" id="WP_074732387.1">
    <property type="nucleotide sequence ID" value="NZ_FNYK01000041.1"/>
</dbReference>
<dbReference type="FunFam" id="3.20.20.70:FF:000118">
    <property type="entry name" value="Alpha-galactosidase"/>
    <property type="match status" value="1"/>
</dbReference>
<feature type="active site" description="Proton donor" evidence="6">
    <location>
        <position position="540"/>
    </location>
</feature>
<organism evidence="9 10">
    <name type="scientific">Sharpea azabuensis</name>
    <dbReference type="NCBI Taxonomy" id="322505"/>
    <lineage>
        <taxon>Bacteria</taxon>
        <taxon>Bacillati</taxon>
        <taxon>Bacillota</taxon>
        <taxon>Erysipelotrichia</taxon>
        <taxon>Erysipelotrichales</taxon>
        <taxon>Coprobacillaceae</taxon>
        <taxon>Sharpea</taxon>
    </lineage>
</organism>
<dbReference type="Pfam" id="PF16874">
    <property type="entry name" value="Glyco_hydro_36C"/>
    <property type="match status" value="1"/>
</dbReference>
<gene>
    <name evidence="9" type="ORF">SAMN04487834_104120</name>
</gene>
<dbReference type="EMBL" id="FNYK01000041">
    <property type="protein sequence ID" value="SEI98381.1"/>
    <property type="molecule type" value="Genomic_DNA"/>
</dbReference>
<evidence type="ECO:0000313" key="10">
    <source>
        <dbReference type="Proteomes" id="UP000183028"/>
    </source>
</evidence>
<dbReference type="Gene3D" id="2.70.98.60">
    <property type="entry name" value="alpha-galactosidase from lactobacil brevis"/>
    <property type="match status" value="1"/>
</dbReference>
<evidence type="ECO:0000256" key="6">
    <source>
        <dbReference type="PIRSR" id="PIRSR005536-1"/>
    </source>
</evidence>
<dbReference type="InterPro" id="IPR013785">
    <property type="entry name" value="Aldolase_TIM"/>
</dbReference>
<dbReference type="InterPro" id="IPR031705">
    <property type="entry name" value="Glyco_hydro_36_C"/>
</dbReference>
<dbReference type="GO" id="GO:0004557">
    <property type="term" value="F:alpha-galactosidase activity"/>
    <property type="evidence" value="ECO:0007669"/>
    <property type="project" value="UniProtKB-UniRule"/>
</dbReference>
<evidence type="ECO:0000256" key="5">
    <source>
        <dbReference type="PIRNR" id="PIRNR005536"/>
    </source>
</evidence>
<dbReference type="SUPFAM" id="SSF51445">
    <property type="entry name" value="(Trans)glycosidases"/>
    <property type="match status" value="1"/>
</dbReference>
<dbReference type="InterPro" id="IPR013780">
    <property type="entry name" value="Glyco_hydro_b"/>
</dbReference>
<name>A0A1H6V1J4_9FIRM</name>
<evidence type="ECO:0000259" key="7">
    <source>
        <dbReference type="Pfam" id="PF16874"/>
    </source>
</evidence>
<dbReference type="InterPro" id="IPR038417">
    <property type="entry name" value="Alpga-gal_N_sf"/>
</dbReference>
<dbReference type="GO" id="GO:0016052">
    <property type="term" value="P:carbohydrate catabolic process"/>
    <property type="evidence" value="ECO:0007669"/>
    <property type="project" value="InterPro"/>
</dbReference>
<feature type="domain" description="Glycosyl hydrolase family 36 N-terminal" evidence="8">
    <location>
        <begin position="27"/>
        <end position="279"/>
    </location>
</feature>
<dbReference type="PANTHER" id="PTHR43053:SF3">
    <property type="entry name" value="ALPHA-GALACTOSIDASE C-RELATED"/>
    <property type="match status" value="1"/>
</dbReference>
<dbReference type="Pfam" id="PF16875">
    <property type="entry name" value="Glyco_hydro_36N"/>
    <property type="match status" value="1"/>
</dbReference>
<protein>
    <recommendedName>
        <fullName evidence="2 5">Alpha-galactosidase</fullName>
        <ecNumber evidence="2 5">3.2.1.22</ecNumber>
    </recommendedName>
</protein>
<evidence type="ECO:0000256" key="1">
    <source>
        <dbReference type="ARBA" id="ARBA00001255"/>
    </source>
</evidence>
<dbReference type="InterPro" id="IPR002252">
    <property type="entry name" value="Glyco_hydro_36"/>
</dbReference>
<dbReference type="EC" id="3.2.1.22" evidence="2 5"/>
<dbReference type="eggNOG" id="COG3345">
    <property type="taxonomic scope" value="Bacteria"/>
</dbReference>
<proteinExistence type="inferred from homology"/>
<comment type="catalytic activity">
    <reaction evidence="1 5">
        <text>Hydrolysis of terminal, non-reducing alpha-D-galactose residues in alpha-D-galactosides, including galactose oligosaccharides, galactomannans and galactolipids.</text>
        <dbReference type="EC" id="3.2.1.22"/>
    </reaction>
</comment>
<dbReference type="PANTHER" id="PTHR43053">
    <property type="entry name" value="GLYCOSIDASE FAMILY 31"/>
    <property type="match status" value="1"/>
</dbReference>
<keyword evidence="3 5" id="KW-0378">Hydrolase</keyword>